<dbReference type="SUPFAM" id="SSF110087">
    <property type="entry name" value="DR1885-like metal-binding protein"/>
    <property type="match status" value="1"/>
</dbReference>
<organism evidence="2 3">
    <name type="scientific">Actinoallomurus liliacearum</name>
    <dbReference type="NCBI Taxonomy" id="1080073"/>
    <lineage>
        <taxon>Bacteria</taxon>
        <taxon>Bacillati</taxon>
        <taxon>Actinomycetota</taxon>
        <taxon>Actinomycetes</taxon>
        <taxon>Streptosporangiales</taxon>
        <taxon>Thermomonosporaceae</taxon>
        <taxon>Actinoallomurus</taxon>
    </lineage>
</organism>
<keyword evidence="1" id="KW-0732">Signal</keyword>
<dbReference type="RefSeq" id="WP_345351271.1">
    <property type="nucleotide sequence ID" value="NZ_BAABHJ010000005.1"/>
</dbReference>
<name>A0ABP8TH87_9ACTN</name>
<dbReference type="PANTHER" id="PTHR36302:SF1">
    <property type="entry name" value="COPPER CHAPERONE PCU(A)C"/>
    <property type="match status" value="1"/>
</dbReference>
<evidence type="ECO:0000313" key="3">
    <source>
        <dbReference type="Proteomes" id="UP001500212"/>
    </source>
</evidence>
<evidence type="ECO:0008006" key="4">
    <source>
        <dbReference type="Google" id="ProtNLM"/>
    </source>
</evidence>
<dbReference type="Proteomes" id="UP001500212">
    <property type="component" value="Unassembled WGS sequence"/>
</dbReference>
<dbReference type="Gene3D" id="2.60.40.1890">
    <property type="entry name" value="PCu(A)C copper chaperone"/>
    <property type="match status" value="1"/>
</dbReference>
<dbReference type="PANTHER" id="PTHR36302">
    <property type="entry name" value="BLR7088 PROTEIN"/>
    <property type="match status" value="1"/>
</dbReference>
<dbReference type="PROSITE" id="PS51257">
    <property type="entry name" value="PROKAR_LIPOPROTEIN"/>
    <property type="match status" value="1"/>
</dbReference>
<sequence>MTAGPRAAAALLLTAVTVAACSSGPSGPRLKVTGAYVPRPASPDVAAAYFTVTDSGDTGDELTGVTADVSAEAMMHQSTGQMMRMVDRVPVPAHGRLTFAPGGYHVMLEHPVRTLREGDHVRLTLRFRRSPSITVEAPVEPMGHRPEAAR</sequence>
<reference evidence="3" key="1">
    <citation type="journal article" date="2019" name="Int. J. Syst. Evol. Microbiol.">
        <title>The Global Catalogue of Microorganisms (GCM) 10K type strain sequencing project: providing services to taxonomists for standard genome sequencing and annotation.</title>
        <authorList>
            <consortium name="The Broad Institute Genomics Platform"/>
            <consortium name="The Broad Institute Genome Sequencing Center for Infectious Disease"/>
            <person name="Wu L."/>
            <person name="Ma J."/>
        </authorList>
    </citation>
    <scope>NUCLEOTIDE SEQUENCE [LARGE SCALE GENOMIC DNA]</scope>
    <source>
        <strain evidence="3">JCM 17938</strain>
    </source>
</reference>
<dbReference type="InterPro" id="IPR058248">
    <property type="entry name" value="Lxx211020-like"/>
</dbReference>
<comment type="caution">
    <text evidence="2">The sequence shown here is derived from an EMBL/GenBank/DDBJ whole genome shotgun (WGS) entry which is preliminary data.</text>
</comment>
<protein>
    <recommendedName>
        <fullName evidence="4">Copper chaperone PCu(A)C</fullName>
    </recommendedName>
</protein>
<dbReference type="InterPro" id="IPR036182">
    <property type="entry name" value="PCuAC_sf"/>
</dbReference>
<evidence type="ECO:0000313" key="2">
    <source>
        <dbReference type="EMBL" id="GAA4605189.1"/>
    </source>
</evidence>
<gene>
    <name evidence="2" type="ORF">GCM10023195_17960</name>
</gene>
<proteinExistence type="predicted"/>
<accession>A0ABP8TH87</accession>
<dbReference type="InterPro" id="IPR007410">
    <property type="entry name" value="LpqE-like"/>
</dbReference>
<feature type="signal peptide" evidence="1">
    <location>
        <begin position="1"/>
        <end position="20"/>
    </location>
</feature>
<keyword evidence="3" id="KW-1185">Reference proteome</keyword>
<evidence type="ECO:0000256" key="1">
    <source>
        <dbReference type="SAM" id="SignalP"/>
    </source>
</evidence>
<dbReference type="Pfam" id="PF04314">
    <property type="entry name" value="PCuAC"/>
    <property type="match status" value="1"/>
</dbReference>
<dbReference type="EMBL" id="BAABHJ010000005">
    <property type="protein sequence ID" value="GAA4605189.1"/>
    <property type="molecule type" value="Genomic_DNA"/>
</dbReference>
<feature type="chain" id="PRO_5047162359" description="Copper chaperone PCu(A)C" evidence="1">
    <location>
        <begin position="21"/>
        <end position="150"/>
    </location>
</feature>